<evidence type="ECO:0000313" key="2">
    <source>
        <dbReference type="EMBL" id="ATQ82379.1"/>
    </source>
</evidence>
<dbReference type="GeneID" id="35778677"/>
<evidence type="ECO:0000256" key="1">
    <source>
        <dbReference type="SAM" id="SignalP"/>
    </source>
</evidence>
<dbReference type="EMBL" id="CP024176">
    <property type="protein sequence ID" value="ATQ82379.1"/>
    <property type="molecule type" value="Genomic_DNA"/>
</dbReference>
<proteinExistence type="predicted"/>
<protein>
    <submittedName>
        <fullName evidence="3">DUF2147 domain-containing protein</fullName>
    </submittedName>
    <submittedName>
        <fullName evidence="4">Uncharacterized protein conserved in bacteria</fullName>
    </submittedName>
</protein>
<evidence type="ECO:0000313" key="5">
    <source>
        <dbReference type="Proteomes" id="UP000229521"/>
    </source>
</evidence>
<dbReference type="KEGG" id="mos:AXE82_07005"/>
<keyword evidence="7" id="KW-1185">Reference proteome</keyword>
<reference evidence="2" key="1">
    <citation type="submission" date="2017-11" db="EMBL/GenBank/DDBJ databases">
        <title>Complete Genome Sequence from Moraxella oslensis YHS isolated from human skin.</title>
        <authorList>
            <person name="Lee K."/>
            <person name="Lim J.Y."/>
            <person name="Hwang I."/>
        </authorList>
    </citation>
    <scope>NUCLEOTIDE SEQUENCE</scope>
    <source>
        <strain evidence="2">YHS</strain>
    </source>
</reference>
<keyword evidence="1" id="KW-0732">Signal</keyword>
<dbReference type="Proteomes" id="UP000234914">
    <property type="component" value="Unassembled WGS sequence"/>
</dbReference>
<evidence type="ECO:0000313" key="7">
    <source>
        <dbReference type="Proteomes" id="UP000255230"/>
    </source>
</evidence>
<feature type="signal peptide" evidence="1">
    <location>
        <begin position="1"/>
        <end position="23"/>
    </location>
</feature>
<dbReference type="RefSeq" id="WP_062332985.1">
    <property type="nucleotide sequence ID" value="NZ_CBCRZU010000004.1"/>
</dbReference>
<dbReference type="EMBL" id="UGPY01000001">
    <property type="protein sequence ID" value="STY96301.1"/>
    <property type="molecule type" value="Genomic_DNA"/>
</dbReference>
<dbReference type="Proteomes" id="UP000255230">
    <property type="component" value="Unassembled WGS sequence"/>
</dbReference>
<reference evidence="5" key="3">
    <citation type="journal article" date="2018" name="Genome Announc.">
        <title>Complete Genome Sequences of Three Moraxella osloensis Strains Isolated from Human Skin.</title>
        <authorList>
            <person name="Lim J.Y."/>
            <person name="Hwang I."/>
            <person name="Ganzorig M."/>
            <person name="Huang S.L."/>
            <person name="Cho G.S."/>
            <person name="Franz C.M.A.P."/>
            <person name="Lee K."/>
        </authorList>
    </citation>
    <scope>NUCLEOTIDE SEQUENCE [LARGE SCALE GENOMIC DNA]</scope>
    <source>
        <strain evidence="5">YHS</strain>
    </source>
</reference>
<evidence type="ECO:0000313" key="6">
    <source>
        <dbReference type="Proteomes" id="UP000234914"/>
    </source>
</evidence>
<evidence type="ECO:0000313" key="4">
    <source>
        <dbReference type="EMBL" id="STY96301.1"/>
    </source>
</evidence>
<accession>A0A0X8K6P6</accession>
<gene>
    <name evidence="3" type="ORF">CYJ96_08195</name>
    <name evidence="4" type="ORF">NCTC10465_00050</name>
    <name evidence="2" type="ORF">YHS_00150</name>
</gene>
<reference evidence="4 7" key="4">
    <citation type="submission" date="2018-06" db="EMBL/GenBank/DDBJ databases">
        <authorList>
            <consortium name="Pathogen Informatics"/>
            <person name="Doyle S."/>
        </authorList>
    </citation>
    <scope>NUCLEOTIDE SEQUENCE [LARGE SCALE GENOMIC DNA]</scope>
    <source>
        <strain evidence="4 7">NCTC10465</strain>
    </source>
</reference>
<dbReference type="AlphaFoldDB" id="A0A0X8K6P6"/>
<dbReference type="EMBL" id="PKJS01000009">
    <property type="protein sequence ID" value="PKZ68590.1"/>
    <property type="molecule type" value="Genomic_DNA"/>
</dbReference>
<feature type="chain" id="PRO_5015049344" evidence="1">
    <location>
        <begin position="24"/>
        <end position="124"/>
    </location>
</feature>
<sequence length="124" mass="12820">MKISLKSISVGVALSTLSVAAMAADPIVGNWQLTEDGNPKAVVTISQSGAGFNGVVTSGQTEKAKTYVGKSVIMNAKPAGDGKYVGKAKDPRWGFLPAVNADITLSGNKLTLKTLKGSEVLTRK</sequence>
<name>A0A0X8K6P6_FAUOS</name>
<organism evidence="3 6">
    <name type="scientific">Faucicola osloensis</name>
    <name type="common">Moraxella osloensis</name>
    <dbReference type="NCBI Taxonomy" id="34062"/>
    <lineage>
        <taxon>Bacteria</taxon>
        <taxon>Pseudomonadati</taxon>
        <taxon>Pseudomonadota</taxon>
        <taxon>Gammaproteobacteria</taxon>
        <taxon>Moraxellales</taxon>
        <taxon>Moraxellaceae</taxon>
        <taxon>Faucicola</taxon>
    </lineage>
</organism>
<reference evidence="3 6" key="2">
    <citation type="submission" date="2017-12" db="EMBL/GenBank/DDBJ databases">
        <title>Phylogenetic diversity of female urinary microbiome.</title>
        <authorList>
            <person name="Thomas-White K."/>
            <person name="Wolfe A.J."/>
        </authorList>
    </citation>
    <scope>NUCLEOTIDE SEQUENCE [LARGE SCALE GENOMIC DNA]</scope>
    <source>
        <strain evidence="3 6">UMB0416</strain>
    </source>
</reference>
<evidence type="ECO:0000313" key="3">
    <source>
        <dbReference type="EMBL" id="PKZ68590.1"/>
    </source>
</evidence>